<dbReference type="GO" id="GO:0000160">
    <property type="term" value="P:phosphorelay signal transduction system"/>
    <property type="evidence" value="ECO:0007669"/>
    <property type="project" value="UniProtKB-KW"/>
</dbReference>
<evidence type="ECO:0000256" key="3">
    <source>
        <dbReference type="ARBA" id="ARBA00022553"/>
    </source>
</evidence>
<dbReference type="GO" id="GO:0004673">
    <property type="term" value="F:protein histidine kinase activity"/>
    <property type="evidence" value="ECO:0007669"/>
    <property type="project" value="UniProtKB-EC"/>
</dbReference>
<name>A0A1M6FID6_9FIRM</name>
<dbReference type="PANTHER" id="PTHR41523:SF8">
    <property type="entry name" value="ETHYLENE RESPONSE SENSOR PROTEIN"/>
    <property type="match status" value="1"/>
</dbReference>
<dbReference type="Proteomes" id="UP000184442">
    <property type="component" value="Unassembled WGS sequence"/>
</dbReference>
<keyword evidence="7" id="KW-0067">ATP-binding</keyword>
<evidence type="ECO:0000256" key="1">
    <source>
        <dbReference type="ARBA" id="ARBA00000085"/>
    </source>
</evidence>
<dbReference type="SUPFAM" id="SSF55874">
    <property type="entry name" value="ATPase domain of HSP90 chaperone/DNA topoisomerase II/histidine kinase"/>
    <property type="match status" value="1"/>
</dbReference>
<dbReference type="AlphaFoldDB" id="A0A1M6FID6"/>
<dbReference type="InterPro" id="IPR011495">
    <property type="entry name" value="Sig_transdc_His_kin_sub2_dim/P"/>
</dbReference>
<dbReference type="Gene3D" id="3.30.450.280">
    <property type="entry name" value="GAF domain"/>
    <property type="match status" value="1"/>
</dbReference>
<accession>A0A1M6FID6</accession>
<dbReference type="InterPro" id="IPR038424">
    <property type="entry name" value="H_kinase_PdtaS_GAF_sf"/>
</dbReference>
<evidence type="ECO:0000313" key="10">
    <source>
        <dbReference type="EMBL" id="SHI97457.1"/>
    </source>
</evidence>
<keyword evidence="4" id="KW-0808">Transferase</keyword>
<evidence type="ECO:0000256" key="7">
    <source>
        <dbReference type="ARBA" id="ARBA00022840"/>
    </source>
</evidence>
<keyword evidence="11" id="KW-1185">Reference proteome</keyword>
<keyword evidence="5" id="KW-0547">Nucleotide-binding</keyword>
<keyword evidence="3" id="KW-0597">Phosphoprotein</keyword>
<dbReference type="InterPro" id="IPR003594">
    <property type="entry name" value="HATPase_dom"/>
</dbReference>
<dbReference type="SUPFAM" id="SSF55785">
    <property type="entry name" value="PYP-like sensor domain (PAS domain)"/>
    <property type="match status" value="1"/>
</dbReference>
<evidence type="ECO:0000256" key="2">
    <source>
        <dbReference type="ARBA" id="ARBA00012438"/>
    </source>
</evidence>
<dbReference type="Gene3D" id="3.30.450.20">
    <property type="entry name" value="PAS domain"/>
    <property type="match status" value="1"/>
</dbReference>
<dbReference type="GO" id="GO:0005524">
    <property type="term" value="F:ATP binding"/>
    <property type="evidence" value="ECO:0007669"/>
    <property type="project" value="UniProtKB-KW"/>
</dbReference>
<dbReference type="PANTHER" id="PTHR41523">
    <property type="entry name" value="TWO-COMPONENT SYSTEM SENSOR PROTEIN"/>
    <property type="match status" value="1"/>
</dbReference>
<dbReference type="SMART" id="SM00387">
    <property type="entry name" value="HATPase_c"/>
    <property type="match status" value="1"/>
</dbReference>
<dbReference type="PROSITE" id="PS50109">
    <property type="entry name" value="HIS_KIN"/>
    <property type="match status" value="1"/>
</dbReference>
<evidence type="ECO:0000256" key="8">
    <source>
        <dbReference type="ARBA" id="ARBA00023012"/>
    </source>
</evidence>
<dbReference type="EMBL" id="FQZS01000012">
    <property type="protein sequence ID" value="SHI97457.1"/>
    <property type="molecule type" value="Genomic_DNA"/>
</dbReference>
<keyword evidence="6 10" id="KW-0418">Kinase</keyword>
<proteinExistence type="predicted"/>
<evidence type="ECO:0000256" key="6">
    <source>
        <dbReference type="ARBA" id="ARBA00022777"/>
    </source>
</evidence>
<reference evidence="10 11" key="1">
    <citation type="submission" date="2016-11" db="EMBL/GenBank/DDBJ databases">
        <authorList>
            <person name="Jaros S."/>
            <person name="Januszkiewicz K."/>
            <person name="Wedrychowicz H."/>
        </authorList>
    </citation>
    <scope>NUCLEOTIDE SEQUENCE [LARGE SCALE GENOMIC DNA]</scope>
    <source>
        <strain evidence="10 11">DSM 19022</strain>
    </source>
</reference>
<dbReference type="Pfam" id="PF07568">
    <property type="entry name" value="HisKA_2"/>
    <property type="match status" value="1"/>
</dbReference>
<dbReference type="InterPro" id="IPR035965">
    <property type="entry name" value="PAS-like_dom_sf"/>
</dbReference>
<sequence>MMDKEKLRELCLVHTDLKDDDIEKLERIADILPIIADLVKADVFIDCLTRDPNEAIVVAEAKPSMYPSMYKYTVVGELALRENEPAALRTLETGMITRDLKAITQENATVKQNVVPIKNDEGKTIAVLIMEQDITEDLNHDRHMEILSETAQQLAETLLSFKEADVENSITKHLNDAIVIFDENGFATYANPVAIELYKKLGYKDNIIGMHFNNLVLDGSTYESVICDRSCNIFDINVGKLALQVKYAVITSKDKIKGLTMLIKDITEVKEKEKELILKSFAIREIHHRVKNNLQTIASILRLQSRRIDNEQVKKYFSESINRILSIAVTHEILAQNGVDDVDIKTILERLKEYILSYGMVPNKDISLEIKGDTIIIDSDKATSIALVVNELLQNSLQYAFIGRDKGEIRVNIQKGIMYSNISIVDDGVGFNVDSNKPGSLGLNIVKNIVRDKLNGTLSIESSSLGTRVEFDFKNE</sequence>
<dbReference type="Gene3D" id="3.30.565.10">
    <property type="entry name" value="Histidine kinase-like ATPase, C-terminal domain"/>
    <property type="match status" value="1"/>
</dbReference>
<protein>
    <recommendedName>
        <fullName evidence="2">histidine kinase</fullName>
        <ecNumber evidence="2">2.7.13.3</ecNumber>
    </recommendedName>
</protein>
<evidence type="ECO:0000313" key="11">
    <source>
        <dbReference type="Proteomes" id="UP000184442"/>
    </source>
</evidence>
<dbReference type="InterPro" id="IPR022066">
    <property type="entry name" value="PdtaS_GAF"/>
</dbReference>
<evidence type="ECO:0000256" key="5">
    <source>
        <dbReference type="ARBA" id="ARBA00022741"/>
    </source>
</evidence>
<dbReference type="Pfam" id="PF02518">
    <property type="entry name" value="HATPase_c"/>
    <property type="match status" value="1"/>
</dbReference>
<evidence type="ECO:0000256" key="4">
    <source>
        <dbReference type="ARBA" id="ARBA00022679"/>
    </source>
</evidence>
<gene>
    <name evidence="10" type="ORF">SAMN02745176_01980</name>
</gene>
<organism evidence="10 11">
    <name type="scientific">Lutispora thermophila DSM 19022</name>
    <dbReference type="NCBI Taxonomy" id="1122184"/>
    <lineage>
        <taxon>Bacteria</taxon>
        <taxon>Bacillati</taxon>
        <taxon>Bacillota</taxon>
        <taxon>Clostridia</taxon>
        <taxon>Lutisporales</taxon>
        <taxon>Lutisporaceae</taxon>
        <taxon>Lutispora</taxon>
    </lineage>
</organism>
<evidence type="ECO:0000259" key="9">
    <source>
        <dbReference type="PROSITE" id="PS50109"/>
    </source>
</evidence>
<dbReference type="InterPro" id="IPR036890">
    <property type="entry name" value="HATPase_C_sf"/>
</dbReference>
<feature type="domain" description="Histidine kinase" evidence="9">
    <location>
        <begin position="285"/>
        <end position="476"/>
    </location>
</feature>
<dbReference type="STRING" id="1122184.SAMN02745176_01980"/>
<keyword evidence="8" id="KW-0902">Two-component regulatory system</keyword>
<dbReference type="EC" id="2.7.13.3" evidence="2"/>
<dbReference type="InterPro" id="IPR005467">
    <property type="entry name" value="His_kinase_dom"/>
</dbReference>
<comment type="catalytic activity">
    <reaction evidence="1">
        <text>ATP + protein L-histidine = ADP + protein N-phospho-L-histidine.</text>
        <dbReference type="EC" id="2.7.13.3"/>
    </reaction>
</comment>
<dbReference type="RefSeq" id="WP_242944196.1">
    <property type="nucleotide sequence ID" value="NZ_FQZS01000012.1"/>
</dbReference>
<dbReference type="Pfam" id="PF12282">
    <property type="entry name" value="GAF_PdtaS"/>
    <property type="match status" value="1"/>
</dbReference>